<organism evidence="1 2">
    <name type="scientific">Methylomonas fluvii</name>
    <dbReference type="NCBI Taxonomy" id="1854564"/>
    <lineage>
        <taxon>Bacteria</taxon>
        <taxon>Pseudomonadati</taxon>
        <taxon>Pseudomonadota</taxon>
        <taxon>Gammaproteobacteria</taxon>
        <taxon>Methylococcales</taxon>
        <taxon>Methylococcaceae</taxon>
        <taxon>Methylomonas</taxon>
    </lineage>
</organism>
<evidence type="ECO:0000313" key="2">
    <source>
        <dbReference type="Proteomes" id="UP000641152"/>
    </source>
</evidence>
<name>A0ABR9DHN3_9GAMM</name>
<comment type="caution">
    <text evidence="1">The sequence shown here is derived from an EMBL/GenBank/DDBJ whole genome shotgun (WGS) entry which is preliminary data.</text>
</comment>
<gene>
    <name evidence="1" type="ORF">EBB_14635</name>
</gene>
<reference evidence="1 2" key="1">
    <citation type="submission" date="2020-09" db="EMBL/GenBank/DDBJ databases">
        <title>Methylomonas albis sp. nov. and Methylomonas fluvii sp. nov.: Two cold-adapted methanotrophs from the River Elbe and an amended description of Methylovulum psychrotolerans strain Eb1.</title>
        <authorList>
            <person name="Bussmann I.K."/>
            <person name="Klings K.-W."/>
            <person name="Warnstedt J."/>
            <person name="Hoppert M."/>
            <person name="Saborowski A."/>
            <person name="Horn F."/>
            <person name="Liebner S."/>
        </authorList>
    </citation>
    <scope>NUCLEOTIDE SEQUENCE [LARGE SCALE GENOMIC DNA]</scope>
    <source>
        <strain evidence="1 2">EbB</strain>
    </source>
</reference>
<dbReference type="RefSeq" id="WP_192394511.1">
    <property type="nucleotide sequence ID" value="NZ_CAJHIU010000002.1"/>
</dbReference>
<sequence>MAIKNLKEILRVGEKYGLLKTIGLDYQYREVKKNFEAHGITGLEYILRSDDVLSKDTRDFIADVIVGIIKRPKGRYSDKERDFNIALSIDSHLTEGNNLTSHKDKPGAAQIVAERYGIEEDAAVIPPEKSSV</sequence>
<dbReference type="Proteomes" id="UP000641152">
    <property type="component" value="Unassembled WGS sequence"/>
</dbReference>
<accession>A0ABR9DHN3</accession>
<evidence type="ECO:0000313" key="1">
    <source>
        <dbReference type="EMBL" id="MBD9361734.1"/>
    </source>
</evidence>
<dbReference type="EMBL" id="JACXST010000002">
    <property type="protein sequence ID" value="MBD9361734.1"/>
    <property type="molecule type" value="Genomic_DNA"/>
</dbReference>
<proteinExistence type="predicted"/>
<protein>
    <submittedName>
        <fullName evidence="1">Uncharacterized protein</fullName>
    </submittedName>
</protein>
<keyword evidence="2" id="KW-1185">Reference proteome</keyword>